<evidence type="ECO:0000256" key="27">
    <source>
        <dbReference type="ARBA" id="ARBA00048180"/>
    </source>
</evidence>
<gene>
    <name evidence="29" type="ORF">OZSIB_3159</name>
</gene>
<comment type="catalytic activity">
    <reaction evidence="24">
        <text>hexadecanoyl-CoA + H2O = hexadecanoate + CoA + H(+)</text>
        <dbReference type="Rhea" id="RHEA:16645"/>
        <dbReference type="ChEBI" id="CHEBI:7896"/>
        <dbReference type="ChEBI" id="CHEBI:15377"/>
        <dbReference type="ChEBI" id="CHEBI:15378"/>
        <dbReference type="ChEBI" id="CHEBI:57287"/>
        <dbReference type="ChEBI" id="CHEBI:57379"/>
        <dbReference type="EC" id="3.1.2.2"/>
    </reaction>
    <physiologicalReaction direction="left-to-right" evidence="24">
        <dbReference type="Rhea" id="RHEA:16646"/>
    </physiologicalReaction>
</comment>
<dbReference type="Proteomes" id="UP000252355">
    <property type="component" value="Unassembled WGS sequence"/>
</dbReference>
<evidence type="ECO:0000256" key="8">
    <source>
        <dbReference type="ARBA" id="ARBA00022723"/>
    </source>
</evidence>
<dbReference type="InterPro" id="IPR013785">
    <property type="entry name" value="Aldolase_TIM"/>
</dbReference>
<keyword evidence="5" id="KW-0963">Cytoplasm</keyword>
<evidence type="ECO:0000256" key="15">
    <source>
        <dbReference type="ARBA" id="ARBA00023136"/>
    </source>
</evidence>
<organism evidence="29 30">
    <name type="scientific">Candidatus Ozemobacter sibiricus</name>
    <dbReference type="NCBI Taxonomy" id="2268124"/>
    <lineage>
        <taxon>Bacteria</taxon>
        <taxon>Candidatus Ozemobacteria</taxon>
        <taxon>Candidatus Ozemobacterales</taxon>
        <taxon>Candidatus Ozemobacteraceae</taxon>
        <taxon>Candidatus Ozemobacter</taxon>
    </lineage>
</organism>
<dbReference type="SMART" id="SM00729">
    <property type="entry name" value="Elp3"/>
    <property type="match status" value="1"/>
</dbReference>
<accession>A0A367ZQM5</accession>
<evidence type="ECO:0000256" key="20">
    <source>
        <dbReference type="ARBA" id="ARBA00038848"/>
    </source>
</evidence>
<dbReference type="CDD" id="cd01335">
    <property type="entry name" value="Radical_SAM"/>
    <property type="match status" value="1"/>
</dbReference>
<evidence type="ECO:0000313" key="30">
    <source>
        <dbReference type="Proteomes" id="UP000252355"/>
    </source>
</evidence>
<keyword evidence="13" id="KW-0411">Iron-sulfur</keyword>
<evidence type="ECO:0000256" key="5">
    <source>
        <dbReference type="ARBA" id="ARBA00022490"/>
    </source>
</evidence>
<keyword evidence="12" id="KW-0408">Iron</keyword>
<dbReference type="EMBL" id="QOQW01000006">
    <property type="protein sequence ID" value="RCK80413.1"/>
    <property type="molecule type" value="Genomic_DNA"/>
</dbReference>
<dbReference type="GO" id="GO:0005737">
    <property type="term" value="C:cytoplasm"/>
    <property type="evidence" value="ECO:0007669"/>
    <property type="project" value="UniProtKB-SubCell"/>
</dbReference>
<dbReference type="Gene3D" id="3.10.129.10">
    <property type="entry name" value="Hotdog Thioesterase"/>
    <property type="match status" value="1"/>
</dbReference>
<comment type="caution">
    <text evidence="29">The sequence shown here is derived from an EMBL/GenBank/DDBJ whole genome shotgun (WGS) entry which is preliminary data.</text>
</comment>
<evidence type="ECO:0000256" key="19">
    <source>
        <dbReference type="ARBA" id="ARBA00038456"/>
    </source>
</evidence>
<evidence type="ECO:0000256" key="6">
    <source>
        <dbReference type="ARBA" id="ARBA00022691"/>
    </source>
</evidence>
<sequence>MQTTRSVSVVVSGTVVLTRSCREACAYCGFRRDDDPLVPLSRLGDQFAPLAKGRATEVVLAAGQSPAERPHVLMALARDKCTSFGEYLHQACRMALEHGLLPVLQVGWLTPLELKTLAPVAASVRIPVLAAPLDGEGQAHAAARGRRPATAREAIEKAHQAGLPYHLDFLIGLGESAEERRRTVQEIGAFCAADPWLQDVRAVPFQPVPGTPFRARPPLPFDEVRAMIIELARAFPVHALSVPIHLFARYPELIGAGLNDLGSTPIVTGDPIMPTFPVPGLELVKSRLVEAAGALYERLPLTTPVAVNRPGLAEALSRARDRLQARAGSGLALLDNRKCFVCGDHNPDGLQIAFRRHDADTCTATWVPGAAFQGYAGIVHGGLLSTLLDEAMAHCLNGAGRQVVTADLRVRFLRPVPVGLPLTVTGTRTGHRQRIHFARGTVTGPDGTLLAEAEGRFAEC</sequence>
<comment type="catalytic activity">
    <reaction evidence="27">
        <text>tetradecanoyl-CoA + H2O = tetradecanoate + CoA + H(+)</text>
        <dbReference type="Rhea" id="RHEA:40119"/>
        <dbReference type="ChEBI" id="CHEBI:15377"/>
        <dbReference type="ChEBI" id="CHEBI:15378"/>
        <dbReference type="ChEBI" id="CHEBI:30807"/>
        <dbReference type="ChEBI" id="CHEBI:57287"/>
        <dbReference type="ChEBI" id="CHEBI:57385"/>
    </reaction>
    <physiologicalReaction direction="left-to-right" evidence="27">
        <dbReference type="Rhea" id="RHEA:40120"/>
    </physiologicalReaction>
</comment>
<dbReference type="PROSITE" id="PS51918">
    <property type="entry name" value="RADICAL_SAM"/>
    <property type="match status" value="1"/>
</dbReference>
<evidence type="ECO:0000256" key="14">
    <source>
        <dbReference type="ARBA" id="ARBA00023098"/>
    </source>
</evidence>
<evidence type="ECO:0000256" key="7">
    <source>
        <dbReference type="ARBA" id="ARBA00022703"/>
    </source>
</evidence>
<dbReference type="InterPro" id="IPR007197">
    <property type="entry name" value="rSAM"/>
</dbReference>
<evidence type="ECO:0000256" key="24">
    <source>
        <dbReference type="ARBA" id="ARBA00047734"/>
    </source>
</evidence>
<evidence type="ECO:0000256" key="25">
    <source>
        <dbReference type="ARBA" id="ARBA00047969"/>
    </source>
</evidence>
<evidence type="ECO:0000256" key="26">
    <source>
        <dbReference type="ARBA" id="ARBA00048074"/>
    </source>
</evidence>
<comment type="catalytic activity">
    <reaction evidence="23">
        <text>octanoyl-CoA + H2O = octanoate + CoA + H(+)</text>
        <dbReference type="Rhea" id="RHEA:30143"/>
        <dbReference type="ChEBI" id="CHEBI:15377"/>
        <dbReference type="ChEBI" id="CHEBI:15378"/>
        <dbReference type="ChEBI" id="CHEBI:25646"/>
        <dbReference type="ChEBI" id="CHEBI:57287"/>
        <dbReference type="ChEBI" id="CHEBI:57386"/>
    </reaction>
    <physiologicalReaction direction="left-to-right" evidence="23">
        <dbReference type="Rhea" id="RHEA:30144"/>
    </physiologicalReaction>
</comment>
<dbReference type="InterPro" id="IPR058240">
    <property type="entry name" value="rSAM_sf"/>
</dbReference>
<dbReference type="GO" id="GO:0051536">
    <property type="term" value="F:iron-sulfur cluster binding"/>
    <property type="evidence" value="ECO:0007669"/>
    <property type="project" value="UniProtKB-KW"/>
</dbReference>
<protein>
    <recommendedName>
        <fullName evidence="21">Acyl-coenzyme A thioesterase THEM4</fullName>
        <ecNumber evidence="20">3.1.2.2</ecNumber>
    </recommendedName>
    <alternativeName>
        <fullName evidence="22">Thioesterase superfamily member 4</fullName>
    </alternativeName>
</protein>
<comment type="catalytic activity">
    <reaction evidence="25">
        <text>decanoyl-CoA + H2O = decanoate + CoA + H(+)</text>
        <dbReference type="Rhea" id="RHEA:40059"/>
        <dbReference type="ChEBI" id="CHEBI:15377"/>
        <dbReference type="ChEBI" id="CHEBI:15378"/>
        <dbReference type="ChEBI" id="CHEBI:27689"/>
        <dbReference type="ChEBI" id="CHEBI:57287"/>
        <dbReference type="ChEBI" id="CHEBI:61430"/>
    </reaction>
    <physiologicalReaction direction="left-to-right" evidence="25">
        <dbReference type="Rhea" id="RHEA:40060"/>
    </physiologicalReaction>
</comment>
<evidence type="ECO:0000313" key="29">
    <source>
        <dbReference type="EMBL" id="RCK80413.1"/>
    </source>
</evidence>
<keyword evidence="4" id="KW-1003">Cell membrane</keyword>
<comment type="catalytic activity">
    <reaction evidence="18">
        <text>(9Z)-octadecenoyl-CoA + H2O = (9Z)-octadecenoate + CoA + H(+)</text>
        <dbReference type="Rhea" id="RHEA:40139"/>
        <dbReference type="ChEBI" id="CHEBI:15377"/>
        <dbReference type="ChEBI" id="CHEBI:15378"/>
        <dbReference type="ChEBI" id="CHEBI:30823"/>
        <dbReference type="ChEBI" id="CHEBI:57287"/>
        <dbReference type="ChEBI" id="CHEBI:57387"/>
    </reaction>
    <physiologicalReaction direction="left-to-right" evidence="18">
        <dbReference type="Rhea" id="RHEA:40140"/>
    </physiologicalReaction>
</comment>
<dbReference type="Gene3D" id="3.20.20.70">
    <property type="entry name" value="Aldolase class I"/>
    <property type="match status" value="1"/>
</dbReference>
<keyword evidence="15" id="KW-0472">Membrane</keyword>
<comment type="subcellular location">
    <subcellularLocation>
        <location evidence="3">Cell projection</location>
        <location evidence="3">Ruffle membrane</location>
    </subcellularLocation>
    <subcellularLocation>
        <location evidence="2">Cytoplasm</location>
    </subcellularLocation>
    <subcellularLocation>
        <location evidence="1">Membrane</location>
        <topology evidence="1">Peripheral membrane protein</topology>
    </subcellularLocation>
</comment>
<dbReference type="GO" id="GO:0046872">
    <property type="term" value="F:metal ion binding"/>
    <property type="evidence" value="ECO:0007669"/>
    <property type="project" value="UniProtKB-KW"/>
</dbReference>
<dbReference type="InterPro" id="IPR029069">
    <property type="entry name" value="HotDog_dom_sf"/>
</dbReference>
<keyword evidence="11" id="KW-0809">Transit peptide</keyword>
<evidence type="ECO:0000256" key="23">
    <source>
        <dbReference type="ARBA" id="ARBA00047588"/>
    </source>
</evidence>
<dbReference type="CDD" id="cd03443">
    <property type="entry name" value="PaaI_thioesterase"/>
    <property type="match status" value="1"/>
</dbReference>
<dbReference type="PANTHER" id="PTHR12418:SF19">
    <property type="entry name" value="ACYL-COENZYME A THIOESTERASE THEM4"/>
    <property type="match status" value="1"/>
</dbReference>
<dbReference type="AlphaFoldDB" id="A0A367ZQM5"/>
<dbReference type="Pfam" id="PF04055">
    <property type="entry name" value="Radical_SAM"/>
    <property type="match status" value="1"/>
</dbReference>
<dbReference type="GO" id="GO:0006631">
    <property type="term" value="P:fatty acid metabolic process"/>
    <property type="evidence" value="ECO:0007669"/>
    <property type="project" value="UniProtKB-KW"/>
</dbReference>
<evidence type="ECO:0000256" key="3">
    <source>
        <dbReference type="ARBA" id="ARBA00004632"/>
    </source>
</evidence>
<evidence type="ECO:0000256" key="21">
    <source>
        <dbReference type="ARBA" id="ARBA00040123"/>
    </source>
</evidence>
<name>A0A367ZQM5_9BACT</name>
<dbReference type="SFLD" id="SFLDS00029">
    <property type="entry name" value="Radical_SAM"/>
    <property type="match status" value="1"/>
</dbReference>
<comment type="similarity">
    <text evidence="19">Belongs to the THEM4/THEM5 thioesterase family.</text>
</comment>
<keyword evidence="14" id="KW-0443">Lipid metabolism</keyword>
<dbReference type="SUPFAM" id="SSF54637">
    <property type="entry name" value="Thioesterase/thiol ester dehydrase-isomerase"/>
    <property type="match status" value="1"/>
</dbReference>
<dbReference type="PANTHER" id="PTHR12418">
    <property type="entry name" value="ACYL-COENZYME A THIOESTERASE THEM4"/>
    <property type="match status" value="1"/>
</dbReference>
<dbReference type="InterPro" id="IPR052365">
    <property type="entry name" value="THEM4/THEM5_acyl-CoA_thioest"/>
</dbReference>
<dbReference type="GO" id="GO:0016020">
    <property type="term" value="C:membrane"/>
    <property type="evidence" value="ECO:0007669"/>
    <property type="project" value="UniProtKB-SubCell"/>
</dbReference>
<dbReference type="GO" id="GO:0016289">
    <property type="term" value="F:acyl-CoA hydrolase activity"/>
    <property type="evidence" value="ECO:0007669"/>
    <property type="project" value="UniProtKB-ARBA"/>
</dbReference>
<evidence type="ECO:0000259" key="28">
    <source>
        <dbReference type="PROSITE" id="PS51918"/>
    </source>
</evidence>
<dbReference type="InterPro" id="IPR006638">
    <property type="entry name" value="Elp3/MiaA/NifB-like_rSAM"/>
</dbReference>
<keyword evidence="9 29" id="KW-0378">Hydrolase</keyword>
<dbReference type="NCBIfam" id="TIGR00369">
    <property type="entry name" value="unchar_dom_1"/>
    <property type="match status" value="1"/>
</dbReference>
<comment type="catalytic activity">
    <reaction evidence="26">
        <text>dodecanoyl-CoA + H2O = dodecanoate + CoA + H(+)</text>
        <dbReference type="Rhea" id="RHEA:30135"/>
        <dbReference type="ChEBI" id="CHEBI:15377"/>
        <dbReference type="ChEBI" id="CHEBI:15378"/>
        <dbReference type="ChEBI" id="CHEBI:18262"/>
        <dbReference type="ChEBI" id="CHEBI:57287"/>
        <dbReference type="ChEBI" id="CHEBI:57375"/>
    </reaction>
    <physiologicalReaction direction="left-to-right" evidence="26">
        <dbReference type="Rhea" id="RHEA:30136"/>
    </physiologicalReaction>
</comment>
<evidence type="ECO:0000256" key="10">
    <source>
        <dbReference type="ARBA" id="ARBA00022832"/>
    </source>
</evidence>
<evidence type="ECO:0000256" key="9">
    <source>
        <dbReference type="ARBA" id="ARBA00022801"/>
    </source>
</evidence>
<evidence type="ECO:0000256" key="13">
    <source>
        <dbReference type="ARBA" id="ARBA00023014"/>
    </source>
</evidence>
<evidence type="ECO:0000256" key="1">
    <source>
        <dbReference type="ARBA" id="ARBA00004170"/>
    </source>
</evidence>
<dbReference type="InterPro" id="IPR003736">
    <property type="entry name" value="PAAI_dom"/>
</dbReference>
<evidence type="ECO:0000256" key="17">
    <source>
        <dbReference type="ARBA" id="ARBA00035852"/>
    </source>
</evidence>
<proteinExistence type="inferred from homology"/>
<evidence type="ECO:0000256" key="11">
    <source>
        <dbReference type="ARBA" id="ARBA00022946"/>
    </source>
</evidence>
<dbReference type="Pfam" id="PF03061">
    <property type="entry name" value="4HBT"/>
    <property type="match status" value="1"/>
</dbReference>
<dbReference type="SUPFAM" id="SSF102114">
    <property type="entry name" value="Radical SAM enzymes"/>
    <property type="match status" value="1"/>
</dbReference>
<keyword evidence="10" id="KW-0276">Fatty acid metabolism</keyword>
<dbReference type="EC" id="3.1.2.2" evidence="20"/>
<keyword evidence="8" id="KW-0479">Metal-binding</keyword>
<keyword evidence="16" id="KW-0966">Cell projection</keyword>
<evidence type="ECO:0000256" key="18">
    <source>
        <dbReference type="ARBA" id="ARBA00037002"/>
    </source>
</evidence>
<dbReference type="InterPro" id="IPR006683">
    <property type="entry name" value="Thioestr_dom"/>
</dbReference>
<evidence type="ECO:0000256" key="16">
    <source>
        <dbReference type="ARBA" id="ARBA00023273"/>
    </source>
</evidence>
<evidence type="ECO:0000256" key="2">
    <source>
        <dbReference type="ARBA" id="ARBA00004496"/>
    </source>
</evidence>
<feature type="domain" description="Radical SAM core" evidence="28">
    <location>
        <begin position="1"/>
        <end position="245"/>
    </location>
</feature>
<keyword evidence="7" id="KW-0053">Apoptosis</keyword>
<evidence type="ECO:0000256" key="22">
    <source>
        <dbReference type="ARBA" id="ARBA00043210"/>
    </source>
</evidence>
<evidence type="ECO:0000256" key="4">
    <source>
        <dbReference type="ARBA" id="ARBA00022475"/>
    </source>
</evidence>
<comment type="catalytic activity">
    <reaction evidence="17">
        <text>(5Z,8Z,11Z,14Z)-eicosatetraenoyl-CoA + H2O = (5Z,8Z,11Z,14Z)-eicosatetraenoate + CoA + H(+)</text>
        <dbReference type="Rhea" id="RHEA:40151"/>
        <dbReference type="ChEBI" id="CHEBI:15377"/>
        <dbReference type="ChEBI" id="CHEBI:15378"/>
        <dbReference type="ChEBI" id="CHEBI:32395"/>
        <dbReference type="ChEBI" id="CHEBI:57287"/>
        <dbReference type="ChEBI" id="CHEBI:57368"/>
    </reaction>
    <physiologicalReaction direction="left-to-right" evidence="17">
        <dbReference type="Rhea" id="RHEA:40152"/>
    </physiologicalReaction>
</comment>
<reference evidence="29 30" key="1">
    <citation type="submission" date="2018-05" db="EMBL/GenBank/DDBJ databases">
        <title>A metagenomic window into the 2 km-deep terrestrial subsurface aquifer revealed taxonomically and functionally diverse microbial community comprising novel uncultured bacterial lineages.</title>
        <authorList>
            <person name="Kadnikov V.V."/>
            <person name="Mardanov A.V."/>
            <person name="Beletsky A.V."/>
            <person name="Banks D."/>
            <person name="Pimenov N.V."/>
            <person name="Frank Y.A."/>
            <person name="Karnachuk O.V."/>
            <person name="Ravin N.V."/>
        </authorList>
    </citation>
    <scope>NUCLEOTIDE SEQUENCE [LARGE SCALE GENOMIC DNA]</scope>
    <source>
        <strain evidence="29">BY5</strain>
    </source>
</reference>
<keyword evidence="6" id="KW-0949">S-adenosyl-L-methionine</keyword>
<evidence type="ECO:0000256" key="12">
    <source>
        <dbReference type="ARBA" id="ARBA00023004"/>
    </source>
</evidence>